<dbReference type="GeneID" id="28837112"/>
<dbReference type="RefSeq" id="XP_018131800.1">
    <property type="nucleotide sequence ID" value="XM_018273210.2"/>
</dbReference>
<feature type="coiled-coil region" evidence="1">
    <location>
        <begin position="87"/>
        <end position="114"/>
    </location>
</feature>
<name>A0A1B8GQG5_9PEZI</name>
<gene>
    <name evidence="3" type="ORF">VE01_03726</name>
</gene>
<feature type="region of interest" description="Disordered" evidence="2">
    <location>
        <begin position="23"/>
        <end position="67"/>
    </location>
</feature>
<reference evidence="4" key="2">
    <citation type="journal article" date="2018" name="Nat. Commun.">
        <title>Extreme sensitivity to ultraviolet light in the fungal pathogen causing white-nose syndrome of bats.</title>
        <authorList>
            <person name="Palmer J.M."/>
            <person name="Drees K.P."/>
            <person name="Foster J.T."/>
            <person name="Lindner D.L."/>
        </authorList>
    </citation>
    <scope>NUCLEOTIDE SEQUENCE [LARGE SCALE GENOMIC DNA]</scope>
    <source>
        <strain evidence="4">UAMH 10579</strain>
    </source>
</reference>
<reference evidence="3 4" key="1">
    <citation type="submission" date="2016-03" db="EMBL/GenBank/DDBJ databases">
        <title>Comparative genomics of Pseudogymnoascus destructans, the fungus causing white-nose syndrome of bats.</title>
        <authorList>
            <person name="Palmer J.M."/>
            <person name="Drees K.P."/>
            <person name="Foster J.T."/>
            <person name="Lindner D.L."/>
        </authorList>
    </citation>
    <scope>NUCLEOTIDE SEQUENCE [LARGE SCALE GENOMIC DNA]</scope>
    <source>
        <strain evidence="3 4">UAMH 10579</strain>
    </source>
</reference>
<keyword evidence="1" id="KW-0175">Coiled coil</keyword>
<evidence type="ECO:0000313" key="3">
    <source>
        <dbReference type="EMBL" id="OBT98067.1"/>
    </source>
</evidence>
<evidence type="ECO:0000313" key="4">
    <source>
        <dbReference type="Proteomes" id="UP000091956"/>
    </source>
</evidence>
<organism evidence="3 4">
    <name type="scientific">Pseudogymnoascus verrucosus</name>
    <dbReference type="NCBI Taxonomy" id="342668"/>
    <lineage>
        <taxon>Eukaryota</taxon>
        <taxon>Fungi</taxon>
        <taxon>Dikarya</taxon>
        <taxon>Ascomycota</taxon>
        <taxon>Pezizomycotina</taxon>
        <taxon>Leotiomycetes</taxon>
        <taxon>Thelebolales</taxon>
        <taxon>Thelebolaceae</taxon>
        <taxon>Pseudogymnoascus</taxon>
    </lineage>
</organism>
<protein>
    <submittedName>
        <fullName evidence="3">Uncharacterized protein</fullName>
    </submittedName>
</protein>
<keyword evidence="4" id="KW-1185">Reference proteome</keyword>
<feature type="compositionally biased region" description="Basic and acidic residues" evidence="2">
    <location>
        <begin position="54"/>
        <end position="67"/>
    </location>
</feature>
<proteinExistence type="predicted"/>
<dbReference type="OrthoDB" id="3440236at2759"/>
<feature type="region of interest" description="Disordered" evidence="2">
    <location>
        <begin position="516"/>
        <end position="546"/>
    </location>
</feature>
<dbReference type="AlphaFoldDB" id="A0A1B8GQG5"/>
<dbReference type="EMBL" id="KV460218">
    <property type="protein sequence ID" value="OBT98067.1"/>
    <property type="molecule type" value="Genomic_DNA"/>
</dbReference>
<sequence>MAKRNWRAYFRRQEETAALLEQPYTDDEQLPRYSEIQNQENAYGTMDQSPSNVEKSKADQRTEAETWEVDERTEAEKWEVDIIEKWNSETEAEKKESRRLYRGAKNRLSSASNESLEKLMKSDLIELLDIVREEALEPPRPSLAEELDIVRGKSFTTPSVKAQNMPFEKLSKLGLMELLRVARATPFYRIPKSVFVKVPNSDLVDLLREARKEDLKKYKVADSRDQVSRHVEREKANNVHEAKLQEDDQVCKPEDTFHKLPSQTSKTELELKGLKEMPGKIELESDDWLDKVEGQVETTTTNFVEGGAKTKKGTMDQHTKTEKSGIYDTKESFLDTRALKDKVRLNINLVYQARCETDENLEKLKKSDLVEIVDIARDDVFKPYEPPNLEKLLDIARRESFMRLPVPPIELSQCVPLSMPIEELSQLDQTELLRIARIMPYQKIPKSEFMRLSNIDLVCLFREAQKEHDKRYSQPDGEQPTRSKEQKMPHEEPDEAKLQKDDQLYKMGKCVGCGNITPESDSDTCSSTDSDSTTKRNTQVDNKNEPLRKARINARRKTETAIEKTRELHHLLVRLETEMEQRNKTFEIKDFDGVKVKAVEVGRDLDDSILRMEEMLALL</sequence>
<evidence type="ECO:0000256" key="1">
    <source>
        <dbReference type="SAM" id="Coils"/>
    </source>
</evidence>
<feature type="compositionally biased region" description="Polar residues" evidence="2">
    <location>
        <begin position="35"/>
        <end position="53"/>
    </location>
</feature>
<evidence type="ECO:0000256" key="2">
    <source>
        <dbReference type="SAM" id="MobiDB-lite"/>
    </source>
</evidence>
<dbReference type="Proteomes" id="UP000091956">
    <property type="component" value="Unassembled WGS sequence"/>
</dbReference>
<feature type="region of interest" description="Disordered" evidence="2">
    <location>
        <begin position="468"/>
        <end position="501"/>
    </location>
</feature>
<accession>A0A1B8GQG5</accession>